<keyword evidence="3 6" id="KW-0812">Transmembrane</keyword>
<name>N1REQ7_FUSC4</name>
<dbReference type="AlphaFoldDB" id="N1REQ7"/>
<dbReference type="Proteomes" id="UP000016929">
    <property type="component" value="Unassembled WGS sequence"/>
</dbReference>
<dbReference type="EMBL" id="KB726994">
    <property type="protein sequence ID" value="EMT62892.1"/>
    <property type="molecule type" value="Genomic_DNA"/>
</dbReference>
<protein>
    <submittedName>
        <fullName evidence="8">Plasma membrane proteolipid 3</fullName>
    </submittedName>
</protein>
<keyword evidence="9" id="KW-1185">Reference proteome</keyword>
<sequence length="52" mass="5900">SDICKIIFAIILPPVGVFMERGCVGDFWINLLLTCLFFVPGLIHALYIILKY</sequence>
<reference evidence="8" key="2">
    <citation type="submission" date="2012-09" db="EMBL/GenBank/DDBJ databases">
        <title>Genome Sequencing and Comparative Transcriptomics of Race1 and Race4 of Banana pathogen: Fusarium oxysporum f.sp. Cubense.</title>
        <authorList>
            <person name="Fang X."/>
            <person name="Huang J."/>
        </authorList>
    </citation>
    <scope>NUCLEOTIDE SEQUENCE</scope>
    <source>
        <strain evidence="8">Race 4</strain>
    </source>
</reference>
<evidence type="ECO:0000256" key="6">
    <source>
        <dbReference type="SAM" id="Phobius"/>
    </source>
</evidence>
<evidence type="ECO:0000256" key="4">
    <source>
        <dbReference type="ARBA" id="ARBA00022989"/>
    </source>
</evidence>
<evidence type="ECO:0000256" key="1">
    <source>
        <dbReference type="ARBA" id="ARBA00004370"/>
    </source>
</evidence>
<proteinExistence type="inferred from homology"/>
<comment type="similarity">
    <text evidence="2">Belongs to the UPF0057 (PMP3) family.</text>
</comment>
<feature type="non-terminal residue" evidence="8">
    <location>
        <position position="1"/>
    </location>
</feature>
<evidence type="ECO:0000313" key="9">
    <source>
        <dbReference type="Proteomes" id="UP000016929"/>
    </source>
</evidence>
<reference evidence="9" key="3">
    <citation type="journal article" date="2014" name="PLoS ONE">
        <title>Genome and Transcriptome Analysis of the Fungal Pathogen Fusarium oxysporum f. sp. cubense Causing Banana Vascular Wilt Disease.</title>
        <authorList>
            <person name="Guo L."/>
            <person name="Han L."/>
            <person name="Yang L."/>
            <person name="Zeng H."/>
            <person name="Fan D."/>
            <person name="Zhu Y."/>
            <person name="Feng Y."/>
            <person name="Wang G."/>
            <person name="Peng C."/>
            <person name="Jiang X."/>
            <person name="Zhou D."/>
            <person name="Ni P."/>
            <person name="Liang C."/>
            <person name="Liu L."/>
            <person name="Wang J."/>
            <person name="Mao C."/>
            <person name="Fang X."/>
            <person name="Peng M."/>
            <person name="Huang J."/>
        </authorList>
    </citation>
    <scope>NUCLEOTIDE SEQUENCE [LARGE SCALE GENOMIC DNA]</scope>
    <source>
        <strain evidence="9">race 4</strain>
    </source>
</reference>
<accession>N1REQ7</accession>
<dbReference type="Pfam" id="PF01679">
    <property type="entry name" value="Pmp3"/>
    <property type="match status" value="1"/>
</dbReference>
<organism evidence="8 9">
    <name type="scientific">Fusarium oxysporum f. sp. cubense (strain race 4)</name>
    <name type="common">Panama disease fungus</name>
    <dbReference type="NCBI Taxonomy" id="2502994"/>
    <lineage>
        <taxon>Eukaryota</taxon>
        <taxon>Fungi</taxon>
        <taxon>Dikarya</taxon>
        <taxon>Ascomycota</taxon>
        <taxon>Pezizomycotina</taxon>
        <taxon>Sordariomycetes</taxon>
        <taxon>Hypocreomycetidae</taxon>
        <taxon>Hypocreales</taxon>
        <taxon>Nectriaceae</taxon>
        <taxon>Fusarium</taxon>
        <taxon>Fusarium oxysporum species complex</taxon>
    </lineage>
</organism>
<dbReference type="GO" id="GO:0016020">
    <property type="term" value="C:membrane"/>
    <property type="evidence" value="ECO:0007669"/>
    <property type="project" value="UniProtKB-SubCell"/>
</dbReference>
<keyword evidence="4 6" id="KW-1133">Transmembrane helix</keyword>
<evidence type="ECO:0000256" key="2">
    <source>
        <dbReference type="ARBA" id="ARBA00009530"/>
    </source>
</evidence>
<dbReference type="PANTHER" id="PTHR21659:SF42">
    <property type="entry name" value="UPF0057 MEMBRANE PROTEIN ZK632.10-RELATED"/>
    <property type="match status" value="1"/>
</dbReference>
<keyword evidence="5 6" id="KW-0472">Membrane</keyword>
<dbReference type="InterPro" id="IPR000612">
    <property type="entry name" value="PMP3"/>
</dbReference>
<evidence type="ECO:0000256" key="3">
    <source>
        <dbReference type="ARBA" id="ARBA00022692"/>
    </source>
</evidence>
<feature type="transmembrane region" description="Helical" evidence="6">
    <location>
        <begin position="27"/>
        <end position="50"/>
    </location>
</feature>
<dbReference type="HOGENOM" id="CLU_107649_6_2_1"/>
<dbReference type="PANTHER" id="PTHR21659">
    <property type="entry name" value="HYDROPHOBIC PROTEIN RCI2 LOW TEMPERATURE AND SALT RESPONSIVE PROTEIN LTI6 -RELATED"/>
    <property type="match status" value="1"/>
</dbReference>
<evidence type="ECO:0000256" key="5">
    <source>
        <dbReference type="ARBA" id="ARBA00023136"/>
    </source>
</evidence>
<dbReference type="EMBL" id="KB726994">
    <property type="protein sequence ID" value="EMT62890.1"/>
    <property type="molecule type" value="Genomic_DNA"/>
</dbReference>
<gene>
    <name evidence="7" type="ORF">FOC4_g10001087</name>
    <name evidence="8" type="ORF">FOC4_g10001089</name>
</gene>
<dbReference type="PROSITE" id="PS01309">
    <property type="entry name" value="UPF0057"/>
    <property type="match status" value="1"/>
</dbReference>
<comment type="subcellular location">
    <subcellularLocation>
        <location evidence="1">Membrane</location>
    </subcellularLocation>
</comment>
<dbReference type="STRING" id="1229665.N1REQ7"/>
<dbReference type="OrthoDB" id="2802411at2759"/>
<reference evidence="9" key="1">
    <citation type="submission" date="2012-09" db="EMBL/GenBank/DDBJ databases">
        <title>Genome sequencing and comparative transcriptomics of race 1 and race 4 of banana pathogen: Fusarium oxysporum f. sp. cubense.</title>
        <authorList>
            <person name="Fang X."/>
            <person name="Huang J."/>
        </authorList>
    </citation>
    <scope>NUCLEOTIDE SEQUENCE [LARGE SCALE GENOMIC DNA]</scope>
    <source>
        <strain evidence="9">race 4</strain>
    </source>
</reference>
<evidence type="ECO:0000313" key="7">
    <source>
        <dbReference type="EMBL" id="EMT62890.1"/>
    </source>
</evidence>
<evidence type="ECO:0000313" key="8">
    <source>
        <dbReference type="EMBL" id="EMT62892.1"/>
    </source>
</evidence>